<evidence type="ECO:0000256" key="4">
    <source>
        <dbReference type="SAM" id="SignalP"/>
    </source>
</evidence>
<name>A0A943HIM5_9FIRM</name>
<sequence>MKAKKTLSVTLAAAMAAGLLAGCGGSASTATSTAEAASTADSTSTAASTEAEAPAAAGKVYYLNFKPEQDEAWQDLAKKYTEETGVPVTVVTAASGQYETTLMSEMAKSDAPTLFQVNGPVGLANWKDYCYDLSGTKIAGDLTSDTYALKDGDQMLGIGYVIESYGLITNKTLLEKAGYTVDDIKSFDDLKKVAEDITARKDELGFSAFSSAGMDGSSDWRYKTHLANLPIYFEYQEDGIDNTDAIKGTYLDNYKNIFDLYINNSTCDPAELAGKTGDDSRNEFLNEEAVFYQNGSWEYTNLVGDGKPFTDDDLTMLPIYIGVGDEANQGLCTGTENYWCVNKEASEDDINATLDFMYWCVSSDEGTKAMANDMGFVIPFKNAVESPNVFVKADKEMTAAGKTPVAWNFSTMPSENWKNGVGSALTAYAAGTGSWDDVVTAFVDGWASEAALNAAA</sequence>
<evidence type="ECO:0000256" key="2">
    <source>
        <dbReference type="ARBA" id="ARBA00022448"/>
    </source>
</evidence>
<dbReference type="EMBL" id="JAGZGG010000007">
    <property type="protein sequence ID" value="MBS5331821.1"/>
    <property type="molecule type" value="Genomic_DNA"/>
</dbReference>
<proteinExistence type="inferred from homology"/>
<feature type="chain" id="PRO_5038534807" evidence="4">
    <location>
        <begin position="22"/>
        <end position="456"/>
    </location>
</feature>
<gene>
    <name evidence="5" type="ORF">KHY36_04735</name>
</gene>
<keyword evidence="3 4" id="KW-0732">Signal</keyword>
<dbReference type="PANTHER" id="PTHR43649">
    <property type="entry name" value="ARABINOSE-BINDING PROTEIN-RELATED"/>
    <property type="match status" value="1"/>
</dbReference>
<comment type="caution">
    <text evidence="5">The sequence shown here is derived from an EMBL/GenBank/DDBJ whole genome shotgun (WGS) entry which is preliminary data.</text>
</comment>
<evidence type="ECO:0000256" key="3">
    <source>
        <dbReference type="ARBA" id="ARBA00022729"/>
    </source>
</evidence>
<dbReference type="Proteomes" id="UP000759273">
    <property type="component" value="Unassembled WGS sequence"/>
</dbReference>
<dbReference type="PROSITE" id="PS51257">
    <property type="entry name" value="PROKAR_LIPOPROTEIN"/>
    <property type="match status" value="1"/>
</dbReference>
<dbReference type="Pfam" id="PF13416">
    <property type="entry name" value="SBP_bac_8"/>
    <property type="match status" value="1"/>
</dbReference>
<reference evidence="5" key="1">
    <citation type="submission" date="2021-02" db="EMBL/GenBank/DDBJ databases">
        <title>Infant gut strain persistence is associated with maternal origin, phylogeny, and functional potential including surface adhesion and iron acquisition.</title>
        <authorList>
            <person name="Lou Y.C."/>
        </authorList>
    </citation>
    <scope>NUCLEOTIDE SEQUENCE</scope>
    <source>
        <strain evidence="5">L3_101_000M1_dasL3_101_000M1_concoct_87</strain>
    </source>
</reference>
<dbReference type="SUPFAM" id="SSF53850">
    <property type="entry name" value="Periplasmic binding protein-like II"/>
    <property type="match status" value="1"/>
</dbReference>
<keyword evidence="2" id="KW-0813">Transport</keyword>
<dbReference type="PANTHER" id="PTHR43649:SF34">
    <property type="entry name" value="ABC TRANSPORTER PERIPLASMIC-BINDING PROTEIN YCJN-RELATED"/>
    <property type="match status" value="1"/>
</dbReference>
<protein>
    <submittedName>
        <fullName evidence="5">ABC transporter substrate-binding protein</fullName>
    </submittedName>
</protein>
<dbReference type="InterPro" id="IPR050490">
    <property type="entry name" value="Bact_solute-bd_prot1"/>
</dbReference>
<evidence type="ECO:0000313" key="6">
    <source>
        <dbReference type="Proteomes" id="UP000759273"/>
    </source>
</evidence>
<accession>A0A943HIM5</accession>
<dbReference type="AlphaFoldDB" id="A0A943HIM5"/>
<comment type="similarity">
    <text evidence="1">Belongs to the bacterial solute-binding protein 1 family.</text>
</comment>
<dbReference type="InterPro" id="IPR006059">
    <property type="entry name" value="SBP"/>
</dbReference>
<organism evidence="5 6">
    <name type="scientific">Subdoligranulum variabile</name>
    <dbReference type="NCBI Taxonomy" id="214851"/>
    <lineage>
        <taxon>Bacteria</taxon>
        <taxon>Bacillati</taxon>
        <taxon>Bacillota</taxon>
        <taxon>Clostridia</taxon>
        <taxon>Eubacteriales</taxon>
        <taxon>Oscillospiraceae</taxon>
        <taxon>Subdoligranulum</taxon>
    </lineage>
</organism>
<evidence type="ECO:0000313" key="5">
    <source>
        <dbReference type="EMBL" id="MBS5331821.1"/>
    </source>
</evidence>
<dbReference type="Gene3D" id="3.40.190.10">
    <property type="entry name" value="Periplasmic binding protein-like II"/>
    <property type="match status" value="2"/>
</dbReference>
<evidence type="ECO:0000256" key="1">
    <source>
        <dbReference type="ARBA" id="ARBA00008520"/>
    </source>
</evidence>
<feature type="signal peptide" evidence="4">
    <location>
        <begin position="1"/>
        <end position="21"/>
    </location>
</feature>